<keyword evidence="2 7" id="KW-0812">Transmembrane</keyword>
<keyword evidence="10" id="KW-1185">Reference proteome</keyword>
<gene>
    <name evidence="9" type="primary">Abca3_20</name>
    <name evidence="9" type="ORF">AVEN_218272_2</name>
</gene>
<evidence type="ECO:0000256" key="6">
    <source>
        <dbReference type="ARBA" id="ARBA00023136"/>
    </source>
</evidence>
<feature type="transmembrane region" description="Helical" evidence="7">
    <location>
        <begin position="115"/>
        <end position="140"/>
    </location>
</feature>
<dbReference type="GO" id="GO:0005319">
    <property type="term" value="F:lipid transporter activity"/>
    <property type="evidence" value="ECO:0007669"/>
    <property type="project" value="TreeGrafter"/>
</dbReference>
<dbReference type="Pfam" id="PF00005">
    <property type="entry name" value="ABC_tran"/>
    <property type="match status" value="1"/>
</dbReference>
<proteinExistence type="predicted"/>
<protein>
    <submittedName>
        <fullName evidence="9">ATP-binding cassette sub-family A member 3</fullName>
    </submittedName>
</protein>
<dbReference type="Gene3D" id="3.40.50.300">
    <property type="entry name" value="P-loop containing nucleotide triphosphate hydrolases"/>
    <property type="match status" value="1"/>
</dbReference>
<dbReference type="SMART" id="SM00382">
    <property type="entry name" value="AAA"/>
    <property type="match status" value="1"/>
</dbReference>
<keyword evidence="6 7" id="KW-0472">Membrane</keyword>
<dbReference type="AlphaFoldDB" id="A0A4Y2IQI8"/>
<evidence type="ECO:0000313" key="10">
    <source>
        <dbReference type="Proteomes" id="UP000499080"/>
    </source>
</evidence>
<dbReference type="Proteomes" id="UP000499080">
    <property type="component" value="Unassembled WGS sequence"/>
</dbReference>
<feature type="transmembrane region" description="Helical" evidence="7">
    <location>
        <begin position="34"/>
        <end position="55"/>
    </location>
</feature>
<dbReference type="PROSITE" id="PS50893">
    <property type="entry name" value="ABC_TRANSPORTER_2"/>
    <property type="match status" value="1"/>
</dbReference>
<keyword evidence="4 9" id="KW-0067">ATP-binding</keyword>
<dbReference type="InterPro" id="IPR017871">
    <property type="entry name" value="ABC_transporter-like_CS"/>
</dbReference>
<dbReference type="GO" id="GO:0016020">
    <property type="term" value="C:membrane"/>
    <property type="evidence" value="ECO:0007669"/>
    <property type="project" value="UniProtKB-SubCell"/>
</dbReference>
<keyword evidence="5 7" id="KW-1133">Transmembrane helix</keyword>
<evidence type="ECO:0000259" key="8">
    <source>
        <dbReference type="PROSITE" id="PS50893"/>
    </source>
</evidence>
<evidence type="ECO:0000256" key="5">
    <source>
        <dbReference type="ARBA" id="ARBA00022989"/>
    </source>
</evidence>
<feature type="domain" description="ABC transporter" evidence="8">
    <location>
        <begin position="241"/>
        <end position="474"/>
    </location>
</feature>
<sequence>MQEHNKQFDYKVWMQQFPYPEHKEGSAEFNSMTIASWVICYGHLIFVIYIVKRVVEEKANGSKELLKMMGMTNCTYWTSTFVNYFMIAFINALVIAILYKTPMKNAFVLFKHTNFIILFIFLLLFLTSLILLCMTCSIFFNRPEGVQWNNIAEFSLIPDMSMLVTLAMMLVSCVLFVIAIWYFDAVWPWQPGVPKPFYFLFTKNYWCGDKAANSEDGIEIMGGDSGSDFFEVEPSGMYPGVVIKNLSKDFRSGITSKLAVNNVSLKIYQGQITALLGHNGAGKTTTINILTGLFTPTSGTASINGFDILRETANARGGFGVCPQHNVLYDTLTVEEHLRIYAALKGVRWSQLTNEATQVLDIIKLTDKRHELVKNLSGGMKRKLSLGIAIVGGSKVLFLDEPTSGMDVEARRGVWDALLEIRRERTVILTTHYMEEADILGDRIAIMADGEIQCCGSPMFLKQKFGTGYHLHVVKDQNFNMQGLTSLLKKYVPEVTVENELEKDISFRMSSTTGNEFGDMFEELEGHKNKLGVISFGITITTMEDVFLNLMGSNTLLAMFAFGGMCDSIIDMQLLWLEVTWREE</sequence>
<evidence type="ECO:0000256" key="7">
    <source>
        <dbReference type="SAM" id="Phobius"/>
    </source>
</evidence>
<dbReference type="PANTHER" id="PTHR19229">
    <property type="entry name" value="ATP-BINDING CASSETTE TRANSPORTER SUBFAMILY A ABCA"/>
    <property type="match status" value="1"/>
</dbReference>
<feature type="transmembrane region" description="Helical" evidence="7">
    <location>
        <begin position="161"/>
        <end position="183"/>
    </location>
</feature>
<dbReference type="InterPro" id="IPR026082">
    <property type="entry name" value="ABCA"/>
</dbReference>
<evidence type="ECO:0000256" key="2">
    <source>
        <dbReference type="ARBA" id="ARBA00022692"/>
    </source>
</evidence>
<dbReference type="InterPro" id="IPR027417">
    <property type="entry name" value="P-loop_NTPase"/>
</dbReference>
<evidence type="ECO:0000313" key="9">
    <source>
        <dbReference type="EMBL" id="GBM80108.1"/>
    </source>
</evidence>
<dbReference type="Pfam" id="PF12698">
    <property type="entry name" value="ABC2_membrane_3"/>
    <property type="match status" value="1"/>
</dbReference>
<organism evidence="9 10">
    <name type="scientific">Araneus ventricosus</name>
    <name type="common">Orbweaver spider</name>
    <name type="synonym">Epeira ventricosa</name>
    <dbReference type="NCBI Taxonomy" id="182803"/>
    <lineage>
        <taxon>Eukaryota</taxon>
        <taxon>Metazoa</taxon>
        <taxon>Ecdysozoa</taxon>
        <taxon>Arthropoda</taxon>
        <taxon>Chelicerata</taxon>
        <taxon>Arachnida</taxon>
        <taxon>Araneae</taxon>
        <taxon>Araneomorphae</taxon>
        <taxon>Entelegynae</taxon>
        <taxon>Araneoidea</taxon>
        <taxon>Araneidae</taxon>
        <taxon>Araneus</taxon>
    </lineage>
</organism>
<name>A0A4Y2IQI8_ARAVE</name>
<keyword evidence="3" id="KW-0547">Nucleotide-binding</keyword>
<dbReference type="InterPro" id="IPR003439">
    <property type="entry name" value="ABC_transporter-like_ATP-bd"/>
</dbReference>
<dbReference type="FunFam" id="3.40.50.300:FF:000933">
    <property type="entry name" value="ABC transporter A family member 7"/>
    <property type="match status" value="1"/>
</dbReference>
<dbReference type="GO" id="GO:0005524">
    <property type="term" value="F:ATP binding"/>
    <property type="evidence" value="ECO:0007669"/>
    <property type="project" value="UniProtKB-KW"/>
</dbReference>
<dbReference type="CDD" id="cd03263">
    <property type="entry name" value="ABC_subfamily_A"/>
    <property type="match status" value="1"/>
</dbReference>
<evidence type="ECO:0000256" key="3">
    <source>
        <dbReference type="ARBA" id="ARBA00022741"/>
    </source>
</evidence>
<evidence type="ECO:0000256" key="1">
    <source>
        <dbReference type="ARBA" id="ARBA00004141"/>
    </source>
</evidence>
<dbReference type="PROSITE" id="PS00211">
    <property type="entry name" value="ABC_TRANSPORTER_1"/>
    <property type="match status" value="1"/>
</dbReference>
<dbReference type="InterPro" id="IPR003593">
    <property type="entry name" value="AAA+_ATPase"/>
</dbReference>
<reference evidence="9 10" key="1">
    <citation type="journal article" date="2019" name="Sci. Rep.">
        <title>Orb-weaving spider Araneus ventricosus genome elucidates the spidroin gene catalogue.</title>
        <authorList>
            <person name="Kono N."/>
            <person name="Nakamura H."/>
            <person name="Ohtoshi R."/>
            <person name="Moran D.A.P."/>
            <person name="Shinohara A."/>
            <person name="Yoshida Y."/>
            <person name="Fujiwara M."/>
            <person name="Mori M."/>
            <person name="Tomita M."/>
            <person name="Arakawa K."/>
        </authorList>
    </citation>
    <scope>NUCLEOTIDE SEQUENCE [LARGE SCALE GENOMIC DNA]</scope>
</reference>
<dbReference type="GO" id="GO:0140359">
    <property type="term" value="F:ABC-type transporter activity"/>
    <property type="evidence" value="ECO:0007669"/>
    <property type="project" value="InterPro"/>
</dbReference>
<accession>A0A4Y2IQI8</accession>
<evidence type="ECO:0000256" key="4">
    <source>
        <dbReference type="ARBA" id="ARBA00022840"/>
    </source>
</evidence>
<comment type="subcellular location">
    <subcellularLocation>
        <location evidence="1">Membrane</location>
        <topology evidence="1">Multi-pass membrane protein</topology>
    </subcellularLocation>
</comment>
<dbReference type="InterPro" id="IPR013525">
    <property type="entry name" value="ABC2_TM"/>
</dbReference>
<feature type="transmembrane region" description="Helical" evidence="7">
    <location>
        <begin position="76"/>
        <end position="99"/>
    </location>
</feature>
<comment type="caution">
    <text evidence="9">The sequence shown here is derived from an EMBL/GenBank/DDBJ whole genome shotgun (WGS) entry which is preliminary data.</text>
</comment>
<dbReference type="SUPFAM" id="SSF52540">
    <property type="entry name" value="P-loop containing nucleoside triphosphate hydrolases"/>
    <property type="match status" value="1"/>
</dbReference>
<dbReference type="GO" id="GO:0016887">
    <property type="term" value="F:ATP hydrolysis activity"/>
    <property type="evidence" value="ECO:0007669"/>
    <property type="project" value="InterPro"/>
</dbReference>
<dbReference type="EMBL" id="BGPR01002861">
    <property type="protein sequence ID" value="GBM80108.1"/>
    <property type="molecule type" value="Genomic_DNA"/>
</dbReference>
<dbReference type="PANTHER" id="PTHR19229:SF250">
    <property type="entry name" value="ABC TRANSPORTER DOMAIN-CONTAINING PROTEIN-RELATED"/>
    <property type="match status" value="1"/>
</dbReference>